<sequence length="319" mass="35503">MHDTLPHLQHTDFPAINRHTLQIVQVNLGYLCNLSCTHCHVNAGPKRTELMDKATIDLVLDFVQHHNVHTLDLTGGAPEMNPHFKYLVTKARELGISVIDRCNLVILQEPSYEDVAEFLADNNVEIIASLPCYLEDNVDKQRGKGTFNASLLALQKLNKLGYGQPDSPLKLNLVFNPQGTHLPPEQNALELAYKQHLKAHYNIDFNQLFALANLPIQRFGSMLISKGLFDDYMQVLRNSHRAENLDRVMCRNTLSVDWQGYVYDCDFNQMLNLPLGGVKTHLSTVLDEALKGAAITVGQHCYGCTAGQGSSCGGALQPS</sequence>
<dbReference type="InterPro" id="IPR058240">
    <property type="entry name" value="rSAM_sf"/>
</dbReference>
<organism evidence="8 9">
    <name type="scientific">Crenothrix polyspora</name>
    <dbReference type="NCBI Taxonomy" id="360316"/>
    <lineage>
        <taxon>Bacteria</taxon>
        <taxon>Pseudomonadati</taxon>
        <taxon>Pseudomonadota</taxon>
        <taxon>Gammaproteobacteria</taxon>
        <taxon>Methylococcales</taxon>
        <taxon>Crenotrichaceae</taxon>
        <taxon>Crenothrix</taxon>
    </lineage>
</organism>
<evidence type="ECO:0000256" key="1">
    <source>
        <dbReference type="ARBA" id="ARBA00001966"/>
    </source>
</evidence>
<keyword evidence="4" id="KW-0408">Iron</keyword>
<evidence type="ECO:0000313" key="8">
    <source>
        <dbReference type="EMBL" id="SJM96297.1"/>
    </source>
</evidence>
<dbReference type="InterPro" id="IPR026351">
    <property type="entry name" value="rSAM_ArsS-like"/>
</dbReference>
<reference evidence="9" key="1">
    <citation type="submission" date="2017-02" db="EMBL/GenBank/DDBJ databases">
        <authorList>
            <person name="Daims H."/>
        </authorList>
    </citation>
    <scope>NUCLEOTIDE SEQUENCE [LARGE SCALE GENOMIC DNA]</scope>
</reference>
<protein>
    <submittedName>
        <fullName evidence="8">Radical SAM domain protein</fullName>
    </submittedName>
</protein>
<dbReference type="SFLD" id="SFLDG01067">
    <property type="entry name" value="SPASM/twitch_domain_containing"/>
    <property type="match status" value="1"/>
</dbReference>
<evidence type="ECO:0000259" key="7">
    <source>
        <dbReference type="Pfam" id="PF12345"/>
    </source>
</evidence>
<dbReference type="InterPro" id="IPR013785">
    <property type="entry name" value="Aldolase_TIM"/>
</dbReference>
<dbReference type="InterPro" id="IPR024521">
    <property type="entry name" value="ArsS-like_C"/>
</dbReference>
<proteinExistence type="predicted"/>
<evidence type="ECO:0000259" key="6">
    <source>
        <dbReference type="Pfam" id="PF04055"/>
    </source>
</evidence>
<name>A0A1R4HJA0_9GAMM</name>
<evidence type="ECO:0000313" key="9">
    <source>
        <dbReference type="Proteomes" id="UP000195442"/>
    </source>
</evidence>
<evidence type="ECO:0000256" key="2">
    <source>
        <dbReference type="ARBA" id="ARBA00022691"/>
    </source>
</evidence>
<comment type="cofactor">
    <cofactor evidence="1">
        <name>[4Fe-4S] cluster</name>
        <dbReference type="ChEBI" id="CHEBI:49883"/>
    </cofactor>
</comment>
<keyword evidence="5" id="KW-0411">Iron-sulfur</keyword>
<keyword evidence="3" id="KW-0479">Metal-binding</keyword>
<dbReference type="CDD" id="cd01335">
    <property type="entry name" value="Radical_SAM"/>
    <property type="match status" value="1"/>
</dbReference>
<gene>
    <name evidence="8" type="ORF">CRENPOLYSF2_960012</name>
</gene>
<dbReference type="OrthoDB" id="9810775at2"/>
<dbReference type="Proteomes" id="UP000195442">
    <property type="component" value="Unassembled WGS sequence"/>
</dbReference>
<dbReference type="InterPro" id="IPR007197">
    <property type="entry name" value="rSAM"/>
</dbReference>
<dbReference type="SUPFAM" id="SSF102114">
    <property type="entry name" value="Radical SAM enzymes"/>
    <property type="match status" value="1"/>
</dbReference>
<dbReference type="Pfam" id="PF04055">
    <property type="entry name" value="Radical_SAM"/>
    <property type="match status" value="1"/>
</dbReference>
<dbReference type="RefSeq" id="WP_087148617.1">
    <property type="nucleotide sequence ID" value="NZ_FUKJ01000464.1"/>
</dbReference>
<dbReference type="SFLD" id="SFLDS00029">
    <property type="entry name" value="Radical_SAM"/>
    <property type="match status" value="1"/>
</dbReference>
<dbReference type="NCBIfam" id="TIGR04167">
    <property type="entry name" value="rSAM_SeCys"/>
    <property type="match status" value="1"/>
</dbReference>
<dbReference type="EMBL" id="FUKJ01000464">
    <property type="protein sequence ID" value="SJM96297.1"/>
    <property type="molecule type" value="Genomic_DNA"/>
</dbReference>
<dbReference type="GO" id="GO:0051536">
    <property type="term" value="F:iron-sulfur cluster binding"/>
    <property type="evidence" value="ECO:0007669"/>
    <property type="project" value="UniProtKB-KW"/>
</dbReference>
<dbReference type="AlphaFoldDB" id="A0A1R4HJA0"/>
<evidence type="ECO:0000256" key="4">
    <source>
        <dbReference type="ARBA" id="ARBA00023004"/>
    </source>
</evidence>
<feature type="domain" description="Arsenosugar biosynthesis radical SAM protein ArsS-like C-terminal" evidence="7">
    <location>
        <begin position="182"/>
        <end position="315"/>
    </location>
</feature>
<dbReference type="Gene3D" id="3.20.20.70">
    <property type="entry name" value="Aldolase class I"/>
    <property type="match status" value="1"/>
</dbReference>
<dbReference type="GO" id="GO:0003824">
    <property type="term" value="F:catalytic activity"/>
    <property type="evidence" value="ECO:0007669"/>
    <property type="project" value="InterPro"/>
</dbReference>
<dbReference type="GO" id="GO:0046872">
    <property type="term" value="F:metal ion binding"/>
    <property type="evidence" value="ECO:0007669"/>
    <property type="project" value="UniProtKB-KW"/>
</dbReference>
<keyword evidence="9" id="KW-1185">Reference proteome</keyword>
<dbReference type="Pfam" id="PF12345">
    <property type="entry name" value="DUF3641"/>
    <property type="match status" value="1"/>
</dbReference>
<dbReference type="PANTHER" id="PTHR43728">
    <property type="entry name" value="SLR0304 PROTEIN"/>
    <property type="match status" value="1"/>
</dbReference>
<feature type="domain" description="Radical SAM core" evidence="6">
    <location>
        <begin position="27"/>
        <end position="162"/>
    </location>
</feature>
<accession>A0A1R4HJA0</accession>
<evidence type="ECO:0000256" key="5">
    <source>
        <dbReference type="ARBA" id="ARBA00023014"/>
    </source>
</evidence>
<dbReference type="PANTHER" id="PTHR43728:SF1">
    <property type="entry name" value="FE-S OXIDOREDUCTASE"/>
    <property type="match status" value="1"/>
</dbReference>
<evidence type="ECO:0000256" key="3">
    <source>
        <dbReference type="ARBA" id="ARBA00022723"/>
    </source>
</evidence>
<keyword evidence="2" id="KW-0949">S-adenosyl-L-methionine</keyword>